<keyword evidence="2" id="KW-1185">Reference proteome</keyword>
<evidence type="ECO:0000313" key="2">
    <source>
        <dbReference type="Proteomes" id="UP000009168"/>
    </source>
</evidence>
<protein>
    <submittedName>
        <fullName evidence="1">Uncharacterized protein</fullName>
    </submittedName>
</protein>
<organism evidence="1 2">
    <name type="scientific">Tetrahymena thermophila (strain SB210)</name>
    <dbReference type="NCBI Taxonomy" id="312017"/>
    <lineage>
        <taxon>Eukaryota</taxon>
        <taxon>Sar</taxon>
        <taxon>Alveolata</taxon>
        <taxon>Ciliophora</taxon>
        <taxon>Intramacronucleata</taxon>
        <taxon>Oligohymenophorea</taxon>
        <taxon>Hymenostomatida</taxon>
        <taxon>Tetrahymenina</taxon>
        <taxon>Tetrahymenidae</taxon>
        <taxon>Tetrahymena</taxon>
    </lineage>
</organism>
<gene>
    <name evidence="1" type="ORF">TTHERM_001107480</name>
</gene>
<dbReference type="InParanoid" id="W7X4B4"/>
<dbReference type="EMBL" id="GG662272">
    <property type="protein sequence ID" value="EWS71248.1"/>
    <property type="molecule type" value="Genomic_DNA"/>
</dbReference>
<name>W7X4B4_TETTS</name>
<dbReference type="RefSeq" id="XP_012656221.1">
    <property type="nucleotide sequence ID" value="XM_012800767.1"/>
</dbReference>
<dbReference type="AlphaFoldDB" id="W7X4B4"/>
<dbReference type="GeneID" id="24441720"/>
<sequence length="119" mass="14302">MRTHKNDFCFQSQLMKDFQIQSPQVFKLSKQKEKSNQISLRSSKILLRIDQRFRLSKSLNQKKFYKSFLIKTYFSQKVKKDFKININKQSQVINNNLKLISFSISLFNNFQLLTTRKIV</sequence>
<reference evidence="2" key="1">
    <citation type="journal article" date="2006" name="PLoS Biol.">
        <title>Macronuclear genome sequence of the ciliate Tetrahymena thermophila, a model eukaryote.</title>
        <authorList>
            <person name="Eisen J.A."/>
            <person name="Coyne R.S."/>
            <person name="Wu M."/>
            <person name="Wu D."/>
            <person name="Thiagarajan M."/>
            <person name="Wortman J.R."/>
            <person name="Badger J.H."/>
            <person name="Ren Q."/>
            <person name="Amedeo P."/>
            <person name="Jones K.M."/>
            <person name="Tallon L.J."/>
            <person name="Delcher A.L."/>
            <person name="Salzberg S.L."/>
            <person name="Silva J.C."/>
            <person name="Haas B.J."/>
            <person name="Majoros W.H."/>
            <person name="Farzad M."/>
            <person name="Carlton J.M."/>
            <person name="Smith R.K. Jr."/>
            <person name="Garg J."/>
            <person name="Pearlman R.E."/>
            <person name="Karrer K.M."/>
            <person name="Sun L."/>
            <person name="Manning G."/>
            <person name="Elde N.C."/>
            <person name="Turkewitz A.P."/>
            <person name="Asai D.J."/>
            <person name="Wilkes D.E."/>
            <person name="Wang Y."/>
            <person name="Cai H."/>
            <person name="Collins K."/>
            <person name="Stewart B.A."/>
            <person name="Lee S.R."/>
            <person name="Wilamowska K."/>
            <person name="Weinberg Z."/>
            <person name="Ruzzo W.L."/>
            <person name="Wloga D."/>
            <person name="Gaertig J."/>
            <person name="Frankel J."/>
            <person name="Tsao C.-C."/>
            <person name="Gorovsky M.A."/>
            <person name="Keeling P.J."/>
            <person name="Waller R.F."/>
            <person name="Patron N.J."/>
            <person name="Cherry J.M."/>
            <person name="Stover N.A."/>
            <person name="Krieger C.J."/>
            <person name="del Toro C."/>
            <person name="Ryder H.F."/>
            <person name="Williamson S.C."/>
            <person name="Barbeau R.A."/>
            <person name="Hamilton E.P."/>
            <person name="Orias E."/>
        </authorList>
    </citation>
    <scope>NUCLEOTIDE SEQUENCE [LARGE SCALE GENOMIC DNA]</scope>
    <source>
        <strain evidence="2">SB210</strain>
    </source>
</reference>
<proteinExistence type="predicted"/>
<dbReference type="KEGG" id="tet:TTHERM_001107480"/>
<dbReference type="Proteomes" id="UP000009168">
    <property type="component" value="Unassembled WGS sequence"/>
</dbReference>
<evidence type="ECO:0000313" key="1">
    <source>
        <dbReference type="EMBL" id="EWS71248.1"/>
    </source>
</evidence>
<accession>W7X4B4</accession>